<dbReference type="EC" id="2.7.7.65" evidence="2"/>
<dbReference type="PANTHER" id="PTHR45138:SF9">
    <property type="entry name" value="DIGUANYLATE CYCLASE DGCM-RELATED"/>
    <property type="match status" value="1"/>
</dbReference>
<comment type="cofactor">
    <cofactor evidence="1">
        <name>Mg(2+)</name>
        <dbReference type="ChEBI" id="CHEBI:18420"/>
    </cofactor>
</comment>
<evidence type="ECO:0000256" key="2">
    <source>
        <dbReference type="ARBA" id="ARBA00012528"/>
    </source>
</evidence>
<dbReference type="EMBL" id="JRQD01000001">
    <property type="protein sequence ID" value="KGM07927.1"/>
    <property type="molecule type" value="Genomic_DNA"/>
</dbReference>
<dbReference type="AlphaFoldDB" id="A0A0A0BJR6"/>
<dbReference type="CDD" id="cd01949">
    <property type="entry name" value="GGDEF"/>
    <property type="match status" value="1"/>
</dbReference>
<dbReference type="NCBIfam" id="TIGR00254">
    <property type="entry name" value="GGDEF"/>
    <property type="match status" value="1"/>
</dbReference>
<comment type="caution">
    <text evidence="5">The sequence shown here is derived from an EMBL/GenBank/DDBJ whole genome shotgun (WGS) entry which is preliminary data.</text>
</comment>
<comment type="catalytic activity">
    <reaction evidence="3">
        <text>2 GTP = 3',3'-c-di-GMP + 2 diphosphate</text>
        <dbReference type="Rhea" id="RHEA:24898"/>
        <dbReference type="ChEBI" id="CHEBI:33019"/>
        <dbReference type="ChEBI" id="CHEBI:37565"/>
        <dbReference type="ChEBI" id="CHEBI:58805"/>
        <dbReference type="EC" id="2.7.7.65"/>
    </reaction>
</comment>
<dbReference type="InterPro" id="IPR029787">
    <property type="entry name" value="Nucleotide_cyclase"/>
</dbReference>
<dbReference type="PROSITE" id="PS50887">
    <property type="entry name" value="GGDEF"/>
    <property type="match status" value="1"/>
</dbReference>
<sequence>MQDQEIETLLQDPELSNNPLLPILRKLYEETQEHKQQLQKLMRISDAFDGRIFEESNEAREQFDKQSRRLQKIARISDMYQQNMVDVNEKLEYYAQHDVLTELPNRRYAIDRLKEFEAMHKRKQVPFCIALLDIDHFKVINDKFGHEFGDKVLKIVASELKNIVRITDVCSRWGGEEFLLIVPDLNIDASKQMIERILEKIRRVDWKQYLEVSSNAPQLLGELTLSAGLTTFQAGESFDETIKRADKALYLAKYSGRNRIEIDRSDF</sequence>
<dbReference type="PANTHER" id="PTHR45138">
    <property type="entry name" value="REGULATORY COMPONENTS OF SENSORY TRANSDUCTION SYSTEM"/>
    <property type="match status" value="1"/>
</dbReference>
<dbReference type="SUPFAM" id="SSF55073">
    <property type="entry name" value="Nucleotide cyclase"/>
    <property type="match status" value="1"/>
</dbReference>
<evidence type="ECO:0000256" key="1">
    <source>
        <dbReference type="ARBA" id="ARBA00001946"/>
    </source>
</evidence>
<name>A0A0A0BJR6_9GAMM</name>
<dbReference type="GO" id="GO:1902201">
    <property type="term" value="P:negative regulation of bacterial-type flagellum-dependent cell motility"/>
    <property type="evidence" value="ECO:0007669"/>
    <property type="project" value="TreeGrafter"/>
</dbReference>
<dbReference type="Gene3D" id="3.30.70.270">
    <property type="match status" value="1"/>
</dbReference>
<dbReference type="GO" id="GO:0043709">
    <property type="term" value="P:cell adhesion involved in single-species biofilm formation"/>
    <property type="evidence" value="ECO:0007669"/>
    <property type="project" value="TreeGrafter"/>
</dbReference>
<organism evidence="5 6">
    <name type="scientific">Methylophaga thiooxydans</name>
    <dbReference type="NCBI Taxonomy" id="392484"/>
    <lineage>
        <taxon>Bacteria</taxon>
        <taxon>Pseudomonadati</taxon>
        <taxon>Pseudomonadota</taxon>
        <taxon>Gammaproteobacteria</taxon>
        <taxon>Thiotrichales</taxon>
        <taxon>Piscirickettsiaceae</taxon>
        <taxon>Methylophaga</taxon>
    </lineage>
</organism>
<dbReference type="InterPro" id="IPR000160">
    <property type="entry name" value="GGDEF_dom"/>
</dbReference>
<dbReference type="Pfam" id="PF00990">
    <property type="entry name" value="GGDEF"/>
    <property type="match status" value="1"/>
</dbReference>
<dbReference type="STRING" id="392484.LP43_0345"/>
<dbReference type="GO" id="GO:0052621">
    <property type="term" value="F:diguanylate cyclase activity"/>
    <property type="evidence" value="ECO:0007669"/>
    <property type="project" value="UniProtKB-EC"/>
</dbReference>
<dbReference type="NCBIfam" id="NF038266">
    <property type="entry name" value="diguan_SiaD"/>
    <property type="match status" value="1"/>
</dbReference>
<dbReference type="SMART" id="SM00267">
    <property type="entry name" value="GGDEF"/>
    <property type="match status" value="1"/>
</dbReference>
<reference evidence="5 6" key="1">
    <citation type="submission" date="2014-09" db="EMBL/GenBank/DDBJ databases">
        <authorList>
            <person name="Grob C."/>
            <person name="Taubert M."/>
            <person name="Howat A.M."/>
            <person name="Burns O.J."/>
            <person name="Dixon J.L."/>
            <person name="Chen Y."/>
            <person name="Murrell J.C."/>
        </authorList>
    </citation>
    <scope>NUCLEOTIDE SEQUENCE [LARGE SCALE GENOMIC DNA]</scope>
    <source>
        <strain evidence="5">L4</strain>
    </source>
</reference>
<evidence type="ECO:0000313" key="6">
    <source>
        <dbReference type="Proteomes" id="UP000029999"/>
    </source>
</evidence>
<evidence type="ECO:0000313" key="5">
    <source>
        <dbReference type="EMBL" id="KGM07927.1"/>
    </source>
</evidence>
<dbReference type="InterPro" id="IPR043128">
    <property type="entry name" value="Rev_trsase/Diguanyl_cyclase"/>
</dbReference>
<proteinExistence type="predicted"/>
<feature type="domain" description="GGDEF" evidence="4">
    <location>
        <begin position="125"/>
        <end position="265"/>
    </location>
</feature>
<evidence type="ECO:0000259" key="4">
    <source>
        <dbReference type="PROSITE" id="PS50887"/>
    </source>
</evidence>
<evidence type="ECO:0000256" key="3">
    <source>
        <dbReference type="ARBA" id="ARBA00034247"/>
    </source>
</evidence>
<accession>A0A0A0BJR6</accession>
<dbReference type="FunFam" id="3.30.70.270:FF:000001">
    <property type="entry name" value="Diguanylate cyclase domain protein"/>
    <property type="match status" value="1"/>
</dbReference>
<dbReference type="Proteomes" id="UP000029999">
    <property type="component" value="Unassembled WGS sequence"/>
</dbReference>
<protein>
    <recommendedName>
        <fullName evidence="2">diguanylate cyclase</fullName>
        <ecNumber evidence="2">2.7.7.65</ecNumber>
    </recommendedName>
</protein>
<dbReference type="GO" id="GO:0005886">
    <property type="term" value="C:plasma membrane"/>
    <property type="evidence" value="ECO:0007669"/>
    <property type="project" value="TreeGrafter"/>
</dbReference>
<gene>
    <name evidence="5" type="ORF">LP43_0345</name>
</gene>
<dbReference type="InterPro" id="IPR050469">
    <property type="entry name" value="Diguanylate_Cyclase"/>
</dbReference>